<organism evidence="4 5">
    <name type="scientific">Delftia lacustris</name>
    <dbReference type="NCBI Taxonomy" id="558537"/>
    <lineage>
        <taxon>Bacteria</taxon>
        <taxon>Pseudomonadati</taxon>
        <taxon>Pseudomonadota</taxon>
        <taxon>Betaproteobacteria</taxon>
        <taxon>Burkholderiales</taxon>
        <taxon>Comamonadaceae</taxon>
        <taxon>Delftia</taxon>
    </lineage>
</organism>
<keyword evidence="2" id="KW-0472">Membrane</keyword>
<keyword evidence="5" id="KW-1185">Reference proteome</keyword>
<dbReference type="AlphaFoldDB" id="A0A7T2YR83"/>
<proteinExistence type="inferred from homology"/>
<feature type="signal peptide" evidence="2">
    <location>
        <begin position="1"/>
        <end position="20"/>
    </location>
</feature>
<dbReference type="NCBIfam" id="TIGR01845">
    <property type="entry name" value="outer_NodT"/>
    <property type="match status" value="1"/>
</dbReference>
<dbReference type="RefSeq" id="WP_016452709.1">
    <property type="nucleotide sequence ID" value="NZ_CP065748.1"/>
</dbReference>
<feature type="region of interest" description="Disordered" evidence="3">
    <location>
        <begin position="480"/>
        <end position="502"/>
    </location>
</feature>
<dbReference type="KEGG" id="dla:I6G47_26385"/>
<keyword evidence="2" id="KW-0812">Transmembrane</keyword>
<evidence type="ECO:0000256" key="2">
    <source>
        <dbReference type="RuleBase" id="RU362097"/>
    </source>
</evidence>
<dbReference type="EMBL" id="CP065748">
    <property type="protein sequence ID" value="QPS80472.1"/>
    <property type="molecule type" value="Genomic_DNA"/>
</dbReference>
<keyword evidence="2" id="KW-0449">Lipoprotein</keyword>
<dbReference type="InterPro" id="IPR003423">
    <property type="entry name" value="OMP_efflux"/>
</dbReference>
<evidence type="ECO:0000256" key="1">
    <source>
        <dbReference type="ARBA" id="ARBA00007613"/>
    </source>
</evidence>
<dbReference type="SUPFAM" id="SSF56954">
    <property type="entry name" value="Outer membrane efflux proteins (OEP)"/>
    <property type="match status" value="1"/>
</dbReference>
<dbReference type="PANTHER" id="PTHR30203">
    <property type="entry name" value="OUTER MEMBRANE CATION EFFLUX PROTEIN"/>
    <property type="match status" value="1"/>
</dbReference>
<evidence type="ECO:0000313" key="4">
    <source>
        <dbReference type="EMBL" id="QPS80472.1"/>
    </source>
</evidence>
<keyword evidence="2" id="KW-0564">Palmitate</keyword>
<name>A0A7T2YR83_9BURK</name>
<evidence type="ECO:0000313" key="5">
    <source>
        <dbReference type="Proteomes" id="UP000595064"/>
    </source>
</evidence>
<gene>
    <name evidence="4" type="ORF">I6G47_26385</name>
</gene>
<evidence type="ECO:0000256" key="3">
    <source>
        <dbReference type="SAM" id="MobiDB-lite"/>
    </source>
</evidence>
<feature type="chain" id="PRO_5033096097" evidence="2">
    <location>
        <begin position="21"/>
        <end position="502"/>
    </location>
</feature>
<dbReference type="GO" id="GO:0005886">
    <property type="term" value="C:plasma membrane"/>
    <property type="evidence" value="ECO:0007669"/>
    <property type="project" value="UniProtKB-SubCell"/>
</dbReference>
<dbReference type="PANTHER" id="PTHR30203:SF32">
    <property type="entry name" value="CATION EFFLUX SYSTEM PROTEIN CUSC"/>
    <property type="match status" value="1"/>
</dbReference>
<dbReference type="Gene3D" id="2.20.200.10">
    <property type="entry name" value="Outer membrane efflux proteins (OEP)"/>
    <property type="match status" value="1"/>
</dbReference>
<dbReference type="Proteomes" id="UP000595064">
    <property type="component" value="Chromosome"/>
</dbReference>
<reference evidence="4 5" key="1">
    <citation type="submission" date="2020-12" db="EMBL/GenBank/DDBJ databases">
        <title>FDA dAtabase for Regulatory Grade micrObial Sequences (FDA-ARGOS): Supporting development and validation of Infectious Disease Dx tests.</title>
        <authorList>
            <person name="Sproer C."/>
            <person name="Gronow S."/>
            <person name="Severitt S."/>
            <person name="Schroder I."/>
            <person name="Tallon L."/>
            <person name="Sadzewicz L."/>
            <person name="Zhao X."/>
            <person name="Boylan J."/>
            <person name="Ott S."/>
            <person name="Bowen H."/>
            <person name="Vavikolanu K."/>
            <person name="Mehta A."/>
            <person name="Aluvathingal J."/>
            <person name="Nadendla S."/>
            <person name="Lowell S."/>
            <person name="Myers T."/>
            <person name="Yan Y."/>
            <person name="Sichtig H."/>
        </authorList>
    </citation>
    <scope>NUCLEOTIDE SEQUENCE [LARGE SCALE GENOMIC DNA]</scope>
    <source>
        <strain evidence="4 5">FDAARGOS_890</strain>
    </source>
</reference>
<keyword evidence="2" id="KW-1134">Transmembrane beta strand</keyword>
<dbReference type="GO" id="GO:0015562">
    <property type="term" value="F:efflux transmembrane transporter activity"/>
    <property type="evidence" value="ECO:0007669"/>
    <property type="project" value="InterPro"/>
</dbReference>
<protein>
    <submittedName>
        <fullName evidence="4">Efflux transporter outer membrane subunit</fullName>
    </submittedName>
</protein>
<comment type="similarity">
    <text evidence="1 2">Belongs to the outer membrane factor (OMF) (TC 1.B.17) family.</text>
</comment>
<dbReference type="InterPro" id="IPR010131">
    <property type="entry name" value="MdtP/NodT-like"/>
</dbReference>
<dbReference type="Pfam" id="PF02321">
    <property type="entry name" value="OEP"/>
    <property type="match status" value="2"/>
</dbReference>
<dbReference type="Gene3D" id="1.20.1600.10">
    <property type="entry name" value="Outer membrane efflux proteins (OEP)"/>
    <property type="match status" value="1"/>
</dbReference>
<keyword evidence="2" id="KW-0732">Signal</keyword>
<accession>A0A7T2YR83</accession>
<sequence length="502" mass="54136">MSMHFFPRALCALAASLVLAGCSLAPVHQRPQAPIPTQWPQQDAAPVLSSSAATLDWNSFIADRQLRQLVDLAQAHNRDLRQTLLNVEAARALYQVQRADRLPGVGLQGGGTRQRLPGDMNATGQPQVQGSWQAGLGLAAFELDLFGRVRNLSEAALGEYLATEEAARAARISLGAEVVQAYLSRDGALRRLQLAQRTLQSRESSLRLTAQRRQAGTATALDHQDALGLAAQARADVERSERELRQAGNALLLLTGVEDLTPYLSAQSAQSAGSAQSAKSSDVPLLLQDLSAGTPSELLIHRPDIQAAEHRLRARSADIGAARAAFFPRISLTGFLGSSSADLSDLFRPGQRAWSFTPQVTLPLFDGGRNRANLDLAVLRKDMAVAAYEQAIQTAFREVADALAATDTLRREEAARLALRDSSRESLRLAQARYQAGVDDHLRYLDAQRNAFANESAYIDTVTQRQLALAQLFRVLGGSWTAPPPHSAPNTSGKAASRGMPP</sequence>
<comment type="subcellular location">
    <subcellularLocation>
        <location evidence="2">Cell membrane</location>
        <topology evidence="2">Lipid-anchor</topology>
    </subcellularLocation>
</comment>